<reference evidence="9 10" key="1">
    <citation type="submission" date="2019-08" db="EMBL/GenBank/DDBJ databases">
        <title>Antarcticibacterium arcticum sp. nov., a bacterium isolated from marine sediment of the Canadian Beaufort Sea.</title>
        <authorList>
            <person name="Lee Y.M."/>
            <person name="Baek K."/>
            <person name="Lee D.-H."/>
            <person name="Shin S.C."/>
            <person name="Jin Y.K."/>
            <person name="Park Y."/>
        </authorList>
    </citation>
    <scope>NUCLEOTIDE SEQUENCE [LARGE SCALE GENOMIC DNA]</scope>
    <source>
        <strain evidence="9 10">PAMC 28998</strain>
    </source>
</reference>
<dbReference type="Gene3D" id="3.40.710.10">
    <property type="entry name" value="DD-peptidase/beta-lactamase superfamily"/>
    <property type="match status" value="1"/>
</dbReference>
<evidence type="ECO:0000256" key="3">
    <source>
        <dbReference type="ARBA" id="ARBA00012663"/>
    </source>
</evidence>
<evidence type="ECO:0000313" key="10">
    <source>
        <dbReference type="Proteomes" id="UP000321954"/>
    </source>
</evidence>
<dbReference type="Proteomes" id="UP000321954">
    <property type="component" value="Chromosome"/>
</dbReference>
<dbReference type="InterPro" id="IPR036962">
    <property type="entry name" value="Glyco_hydro_3_N_sf"/>
</dbReference>
<dbReference type="InterPro" id="IPR019800">
    <property type="entry name" value="Glyco_hydro_3_AS"/>
</dbReference>
<dbReference type="Pfam" id="PF00144">
    <property type="entry name" value="Beta-lactamase"/>
    <property type="match status" value="1"/>
</dbReference>
<dbReference type="GO" id="GO:0009254">
    <property type="term" value="P:peptidoglycan turnover"/>
    <property type="evidence" value="ECO:0007669"/>
    <property type="project" value="TreeGrafter"/>
</dbReference>
<dbReference type="SUPFAM" id="SSF52279">
    <property type="entry name" value="Beta-D-glucan exohydrolase, C-terminal domain"/>
    <property type="match status" value="1"/>
</dbReference>
<evidence type="ECO:0000256" key="2">
    <source>
        <dbReference type="ARBA" id="ARBA00005336"/>
    </source>
</evidence>
<dbReference type="Pfam" id="PF00933">
    <property type="entry name" value="Glyco_hydro_3"/>
    <property type="match status" value="1"/>
</dbReference>
<dbReference type="EC" id="3.2.1.52" evidence="3"/>
<dbReference type="Gene3D" id="3.20.20.300">
    <property type="entry name" value="Glycoside hydrolase, family 3, N-terminal domain"/>
    <property type="match status" value="1"/>
</dbReference>
<sequence>MQNPLFQFFSIVLFFFSAPVLLAQQQDPLATADYEQQRQWVDSIYSNMSLQERIGQLFMVDIFSNRSRAETNKIKKLISDQHIGGVIFSKGGPRQQAKLHNEYQELSRVPLLIGMDAEWGLAMRLDSTFALPWNMTLGAVQSLKLIEEAGASISRHSNRLGVHINFAPVIDINTNPDNPIIGNRSFGEEKINVTEKAIAFMKGMHRENILSSAKHFPGHGDTNSDSHKTLPTVSFSKSRLDSVELYPYYKLINEGVSSIMVAHLNVPGLEVQPNLPSSLSRTIVSDLLKGELRFKGLIFTDALNMKGASNYKNPGDIDLAAFLTGNDVLLISENIPKASLKIAEAYEQGVISEERLAHSVKKILRAKYKAGLHKYEPVNTSNLIKDLNTIKDDVLYEELIENAITLVKNDMGVLPLKDLEIKKIAYVHFGDDNGDAFLKQLRKYTKVDHVKAGNLNNMLEKLKAYNLVIMGFHKSNNSPWVGYKFSKENLTWIHEISRQNVSILNVFTRPYALNDLSSSSIEGILIGYQNSDIAQEKTAQILFGALEARGKLPVSVGDEFPVGTGFFTRSLDRLSYGLPESVGMNSRKLKKIDSLINVGLSSKMTPGMQVMVARKGKVIYQRNAGYHTYDKRIPVTDSSIYDLASLTKILASLPLIMQLEEKNILDFNSRLGDLMPYFKGSNKENIRLQDMLLHYARLKAWLPFYVPTIDRATKRPSVRYYREQPMENFDIPVAENMFIRNDIRDSIMGIIKNSDLEKNLGYKYSDLPFYIMKYYLEDYHNSSLDYLTQQGFYKPMGANLTSFVPIKHFNIDQIVPTEEDKLWRRQLVQGYVHDQGAAMQGGIGGHAGLFSNANDVTKIMQLYLNGGTYGGKRFLEPETLEKFNTCYYCDENVRRGVGFDKPQLGKSGPTCGCVSLSSFGHTGFTGTLAWADPEEEIVYVFLSNRTFPDVDNRKLIQSDLREKIQQVIYDSIEF</sequence>
<evidence type="ECO:0000256" key="5">
    <source>
        <dbReference type="ARBA" id="ARBA00023295"/>
    </source>
</evidence>
<dbReference type="InterPro" id="IPR012338">
    <property type="entry name" value="Beta-lactam/transpept-like"/>
</dbReference>
<accession>A0A5B8YG55</accession>
<dbReference type="OrthoDB" id="9805821at2"/>
<dbReference type="GO" id="GO:0005975">
    <property type="term" value="P:carbohydrate metabolic process"/>
    <property type="evidence" value="ECO:0007669"/>
    <property type="project" value="InterPro"/>
</dbReference>
<dbReference type="KEGG" id="anp:FK178_04215"/>
<dbReference type="Gene3D" id="3.40.50.1700">
    <property type="entry name" value="Glycoside hydrolase family 3 C-terminal domain"/>
    <property type="match status" value="1"/>
</dbReference>
<dbReference type="GO" id="GO:0004563">
    <property type="term" value="F:beta-N-acetylhexosaminidase activity"/>
    <property type="evidence" value="ECO:0007669"/>
    <property type="project" value="UniProtKB-EC"/>
</dbReference>
<dbReference type="InterPro" id="IPR001764">
    <property type="entry name" value="Glyco_hydro_3_N"/>
</dbReference>
<feature type="domain" description="Glycoside hydrolase family 3 N-terminal" evidence="8">
    <location>
        <begin position="50"/>
        <end position="365"/>
    </location>
</feature>
<dbReference type="SUPFAM" id="SSF51445">
    <property type="entry name" value="(Trans)glycosidases"/>
    <property type="match status" value="1"/>
</dbReference>
<evidence type="ECO:0000256" key="4">
    <source>
        <dbReference type="ARBA" id="ARBA00022801"/>
    </source>
</evidence>
<comment type="catalytic activity">
    <reaction evidence="1">
        <text>Hydrolysis of terminal non-reducing N-acetyl-D-hexosamine residues in N-acetyl-beta-D-hexosaminides.</text>
        <dbReference type="EC" id="3.2.1.52"/>
    </reaction>
</comment>
<dbReference type="InterPro" id="IPR036881">
    <property type="entry name" value="Glyco_hydro_3_C_sf"/>
</dbReference>
<evidence type="ECO:0000256" key="6">
    <source>
        <dbReference type="SAM" id="SignalP"/>
    </source>
</evidence>
<dbReference type="AlphaFoldDB" id="A0A5B8YG55"/>
<comment type="similarity">
    <text evidence="2">Belongs to the glycosyl hydrolase 3 family.</text>
</comment>
<dbReference type="InterPro" id="IPR050226">
    <property type="entry name" value="NagZ_Beta-hexosaminidase"/>
</dbReference>
<organism evidence="9 10">
    <name type="scientific">Antarcticibacterium arcticum</name>
    <dbReference type="NCBI Taxonomy" id="2585771"/>
    <lineage>
        <taxon>Bacteria</taxon>
        <taxon>Pseudomonadati</taxon>
        <taxon>Bacteroidota</taxon>
        <taxon>Flavobacteriia</taxon>
        <taxon>Flavobacteriales</taxon>
        <taxon>Flavobacteriaceae</taxon>
        <taxon>Antarcticibacterium</taxon>
    </lineage>
</organism>
<feature type="chain" id="PRO_5022717881" description="beta-N-acetylhexosaminidase" evidence="6">
    <location>
        <begin position="23"/>
        <end position="974"/>
    </location>
</feature>
<gene>
    <name evidence="9" type="ORF">FK178_04215</name>
</gene>
<dbReference type="SUPFAM" id="SSF56601">
    <property type="entry name" value="beta-lactamase/transpeptidase-like"/>
    <property type="match status" value="1"/>
</dbReference>
<feature type="signal peptide" evidence="6">
    <location>
        <begin position="1"/>
        <end position="22"/>
    </location>
</feature>
<dbReference type="InterPro" id="IPR001466">
    <property type="entry name" value="Beta-lactam-related"/>
</dbReference>
<evidence type="ECO:0000259" key="7">
    <source>
        <dbReference type="Pfam" id="PF00144"/>
    </source>
</evidence>
<proteinExistence type="inferred from homology"/>
<evidence type="ECO:0000259" key="8">
    <source>
        <dbReference type="Pfam" id="PF00933"/>
    </source>
</evidence>
<evidence type="ECO:0000256" key="1">
    <source>
        <dbReference type="ARBA" id="ARBA00001231"/>
    </source>
</evidence>
<dbReference type="PANTHER" id="PTHR30480:SF13">
    <property type="entry name" value="BETA-HEXOSAMINIDASE"/>
    <property type="match status" value="1"/>
</dbReference>
<keyword evidence="6" id="KW-0732">Signal</keyword>
<keyword evidence="10" id="KW-1185">Reference proteome</keyword>
<dbReference type="RefSeq" id="WP_146831305.1">
    <property type="nucleotide sequence ID" value="NZ_CP042476.1"/>
</dbReference>
<dbReference type="InterPro" id="IPR017853">
    <property type="entry name" value="GH"/>
</dbReference>
<name>A0A5B8YG55_9FLAO</name>
<protein>
    <recommendedName>
        <fullName evidence="3">beta-N-acetylhexosaminidase</fullName>
        <ecNumber evidence="3">3.2.1.52</ecNumber>
    </recommendedName>
</protein>
<keyword evidence="4 9" id="KW-0378">Hydrolase</keyword>
<dbReference type="PANTHER" id="PTHR30480">
    <property type="entry name" value="BETA-HEXOSAMINIDASE-RELATED"/>
    <property type="match status" value="1"/>
</dbReference>
<keyword evidence="5" id="KW-0326">Glycosidase</keyword>
<evidence type="ECO:0000313" key="9">
    <source>
        <dbReference type="EMBL" id="QED36962.1"/>
    </source>
</evidence>
<dbReference type="PROSITE" id="PS00775">
    <property type="entry name" value="GLYCOSYL_HYDROL_F3"/>
    <property type="match status" value="1"/>
</dbReference>
<dbReference type="EMBL" id="CP042476">
    <property type="protein sequence ID" value="QED36962.1"/>
    <property type="molecule type" value="Genomic_DNA"/>
</dbReference>
<feature type="domain" description="Beta-lactamase-related" evidence="7">
    <location>
        <begin position="599"/>
        <end position="954"/>
    </location>
</feature>